<sequence>MSEKLYQSVIKDDDTKDFWGELFLRDELIKDLLGKDNHNIMYWAGKKMARKFKIKDALDLIIFFKQTGLGILELKSESTNCVQWNLSGKVVDKRIQNDSDADFMFEAGFLAQITEQQMGVVAEAEMNPKEDKNGVVLIRVHMDQKQPSNTQSEENDFEIINK</sequence>
<reference evidence="2 3" key="1">
    <citation type="submission" date="2021-11" db="EMBL/GenBank/DDBJ databases">
        <title>Comparative genomics of bee honey and flower isolates.</title>
        <authorList>
            <person name="Bechtner J.D."/>
            <person name="Gallus M.K."/>
            <person name="Ehrmann M."/>
        </authorList>
    </citation>
    <scope>NUCLEOTIDE SEQUENCE [LARGE SCALE GENOMIC DNA]</scope>
    <source>
        <strain evidence="2 3">M161</strain>
    </source>
</reference>
<protein>
    <submittedName>
        <fullName evidence="2">YslB family protein</fullName>
    </submittedName>
</protein>
<name>A0ABT0I1T0_9LACO</name>
<comment type="caution">
    <text evidence="2">The sequence shown here is derived from an EMBL/GenBank/DDBJ whole genome shotgun (WGS) entry which is preliminary data.</text>
</comment>
<dbReference type="InterPro" id="IPR024096">
    <property type="entry name" value="NO_sig/Golgi_transp_ligand-bd"/>
</dbReference>
<evidence type="ECO:0000313" key="2">
    <source>
        <dbReference type="EMBL" id="MCK8624664.1"/>
    </source>
</evidence>
<proteinExistence type="predicted"/>
<dbReference type="Gene3D" id="3.30.1380.20">
    <property type="entry name" value="Trafficking protein particle complex subunit 3"/>
    <property type="match status" value="1"/>
</dbReference>
<organism evidence="2 3">
    <name type="scientific">Apilactobacillus xinyiensis</name>
    <dbReference type="NCBI Taxonomy" id="2841032"/>
    <lineage>
        <taxon>Bacteria</taxon>
        <taxon>Bacillati</taxon>
        <taxon>Bacillota</taxon>
        <taxon>Bacilli</taxon>
        <taxon>Lactobacillales</taxon>
        <taxon>Lactobacillaceae</taxon>
        <taxon>Apilactobacillus</taxon>
    </lineage>
</organism>
<evidence type="ECO:0000256" key="1">
    <source>
        <dbReference type="SAM" id="MobiDB-lite"/>
    </source>
</evidence>
<dbReference type="InterPro" id="IPR019642">
    <property type="entry name" value="DUF2507"/>
</dbReference>
<keyword evidence="3" id="KW-1185">Reference proteome</keyword>
<dbReference type="Proteomes" id="UP001522905">
    <property type="component" value="Unassembled WGS sequence"/>
</dbReference>
<feature type="compositionally biased region" description="Acidic residues" evidence="1">
    <location>
        <begin position="153"/>
        <end position="162"/>
    </location>
</feature>
<feature type="region of interest" description="Disordered" evidence="1">
    <location>
        <begin position="143"/>
        <end position="162"/>
    </location>
</feature>
<dbReference type="SUPFAM" id="SSF111126">
    <property type="entry name" value="Ligand-binding domain in the NO signalling and Golgi transport"/>
    <property type="match status" value="1"/>
</dbReference>
<dbReference type="EMBL" id="JAJIAO010000003">
    <property type="protein sequence ID" value="MCK8624664.1"/>
    <property type="molecule type" value="Genomic_DNA"/>
</dbReference>
<accession>A0ABT0I1T0</accession>
<gene>
    <name evidence="2" type="ORF">LNP07_03960</name>
</gene>
<evidence type="ECO:0000313" key="3">
    <source>
        <dbReference type="Proteomes" id="UP001522905"/>
    </source>
</evidence>
<dbReference type="Pfam" id="PF10702">
    <property type="entry name" value="DUF2507"/>
    <property type="match status" value="1"/>
</dbReference>
<dbReference type="RefSeq" id="WP_220728133.1">
    <property type="nucleotide sequence ID" value="NZ_BPLM01000005.1"/>
</dbReference>